<reference evidence="3" key="1">
    <citation type="submission" date="2016-08" db="EMBL/GenBank/DDBJ databases">
        <title>Complete genome of Cloacibacillus porcorum.</title>
        <authorList>
            <person name="Looft T."/>
            <person name="Bayles D.O."/>
            <person name="Alt D.P."/>
        </authorList>
    </citation>
    <scope>NUCLEOTIDE SEQUENCE [LARGE SCALE GENOMIC DNA]</scope>
    <source>
        <strain evidence="3">CL-84</strain>
    </source>
</reference>
<evidence type="ECO:0000313" key="3">
    <source>
        <dbReference type="EMBL" id="ANZ44295.1"/>
    </source>
</evidence>
<dbReference type="InterPro" id="IPR043166">
    <property type="entry name" value="LarA-like_C"/>
</dbReference>
<dbReference type="GO" id="GO:0050043">
    <property type="term" value="F:lactate racemase activity"/>
    <property type="evidence" value="ECO:0007669"/>
    <property type="project" value="InterPro"/>
</dbReference>
<dbReference type="KEGG" id="cpor:BED41_03845"/>
<dbReference type="Pfam" id="PF09861">
    <property type="entry name" value="Lar_N"/>
    <property type="match status" value="1"/>
</dbReference>
<name>A0A1B2I2U1_9BACT</name>
<protein>
    <submittedName>
        <fullName evidence="3">Uncharacterized protein</fullName>
    </submittedName>
</protein>
<dbReference type="AlphaFoldDB" id="A0A1B2I2U1"/>
<dbReference type="GeneID" id="83056986"/>
<gene>
    <name evidence="3" type="ORF">BED41_03845</name>
</gene>
<dbReference type="InterPro" id="IPR048520">
    <property type="entry name" value="LarA_C"/>
</dbReference>
<organism evidence="3 4">
    <name type="scientific">Cloacibacillus porcorum</name>
    <dbReference type="NCBI Taxonomy" id="1197717"/>
    <lineage>
        <taxon>Bacteria</taxon>
        <taxon>Thermotogati</taxon>
        <taxon>Synergistota</taxon>
        <taxon>Synergistia</taxon>
        <taxon>Synergistales</taxon>
        <taxon>Synergistaceae</taxon>
        <taxon>Cloacibacillus</taxon>
    </lineage>
</organism>
<feature type="domain" description="Lactate racemase C-terminal" evidence="2">
    <location>
        <begin position="278"/>
        <end position="418"/>
    </location>
</feature>
<proteinExistence type="predicted"/>
<sequence length="429" mass="46105">MKYSIPYGNRSMDFEIHTNRVLFSGEMTNIPPVSDFKEELIRSLDAPIASQSLASLAKGKKNILFLVEDNTRDTPLAEILPVVTGYLKAAGIPESAVSFMTAPGTHRLMTDEEVREKLGSYIVDNFAVYQHEASNTEELTDLGEVEAGGYKLPVRINRRALEADLLVGVGNIIPHSDAGFSGGAKIVQPGVCDFVTTQATHRGAGLCPDIPLGMIDGNPCRMGIDAVGGIAKLAFIINVVKNFSGEIAGFFCGDYLKAHRAGVELARKSYSVELDELADIVIASSSPADMDYWQGIKGLTSAYFAVKPGGAVILAAPCYEGLVHNHPLYAHWLAQPTKVLVEAIEAASPYDLDTDVISAVVALGSRRVLERAEVYMISDGLSEEEIRKMEYIPAASIQEALDAALAKRPQATVGILPLGGISLPVLMKK</sequence>
<dbReference type="STRING" id="1197717.BED41_03845"/>
<dbReference type="InterPro" id="IPR048068">
    <property type="entry name" value="LarA-like"/>
</dbReference>
<feature type="domain" description="LarA-like N-terminal" evidence="1">
    <location>
        <begin position="7"/>
        <end position="203"/>
    </location>
</feature>
<dbReference type="Pfam" id="PF21113">
    <property type="entry name" value="LarA_C"/>
    <property type="match status" value="1"/>
</dbReference>
<dbReference type="InterPro" id="IPR018657">
    <property type="entry name" value="LarA-like_N"/>
</dbReference>
<dbReference type="PANTHER" id="PTHR33171:SF17">
    <property type="entry name" value="LARA-LIKE N-TERMINAL DOMAIN-CONTAINING PROTEIN"/>
    <property type="match status" value="1"/>
</dbReference>
<dbReference type="Gene3D" id="3.40.50.11440">
    <property type="match status" value="1"/>
</dbReference>
<accession>A0A1B2I2U1</accession>
<evidence type="ECO:0000259" key="2">
    <source>
        <dbReference type="Pfam" id="PF21113"/>
    </source>
</evidence>
<keyword evidence="4" id="KW-1185">Reference proteome</keyword>
<dbReference type="PANTHER" id="PTHR33171">
    <property type="entry name" value="LAR_N DOMAIN-CONTAINING PROTEIN"/>
    <property type="match status" value="1"/>
</dbReference>
<evidence type="ECO:0000313" key="4">
    <source>
        <dbReference type="Proteomes" id="UP000093044"/>
    </source>
</evidence>
<evidence type="ECO:0000259" key="1">
    <source>
        <dbReference type="Pfam" id="PF09861"/>
    </source>
</evidence>
<dbReference type="EMBL" id="CP016757">
    <property type="protein sequence ID" value="ANZ44295.1"/>
    <property type="molecule type" value="Genomic_DNA"/>
</dbReference>
<dbReference type="OrthoDB" id="9770545at2"/>
<dbReference type="Proteomes" id="UP000093044">
    <property type="component" value="Chromosome"/>
</dbReference>
<dbReference type="InterPro" id="IPR047926">
    <property type="entry name" value="Ni_dep_LarA"/>
</dbReference>
<dbReference type="Gene3D" id="3.90.226.30">
    <property type="match status" value="1"/>
</dbReference>
<dbReference type="RefSeq" id="WP_066743275.1">
    <property type="nucleotide sequence ID" value="NZ_CATWZH010000057.1"/>
</dbReference>
<dbReference type="NCBIfam" id="NF033504">
    <property type="entry name" value="Ni_dep_LarA"/>
    <property type="match status" value="1"/>
</dbReference>